<dbReference type="InterPro" id="IPR033504">
    <property type="entry name" value="ALS"/>
</dbReference>
<protein>
    <recommendedName>
        <fullName evidence="17">Agglutinin-like protein N-terminal domain-containing protein</fullName>
    </recommendedName>
</protein>
<evidence type="ECO:0000256" key="4">
    <source>
        <dbReference type="ARBA" id="ARBA00022475"/>
    </source>
</evidence>
<comment type="similarity">
    <text evidence="3">Belongs to the ALS family.</text>
</comment>
<evidence type="ECO:0000256" key="9">
    <source>
        <dbReference type="ARBA" id="ARBA00022737"/>
    </source>
</evidence>
<dbReference type="EMBL" id="JAHMUF010000011">
    <property type="protein sequence ID" value="KAG7193471.1"/>
    <property type="molecule type" value="Genomic_DNA"/>
</dbReference>
<dbReference type="GO" id="GO:0030446">
    <property type="term" value="C:hyphal cell wall"/>
    <property type="evidence" value="ECO:0007669"/>
    <property type="project" value="TreeGrafter"/>
</dbReference>
<dbReference type="GO" id="GO:0009986">
    <property type="term" value="C:cell surface"/>
    <property type="evidence" value="ECO:0007669"/>
    <property type="project" value="TreeGrafter"/>
</dbReference>
<dbReference type="GO" id="GO:1903561">
    <property type="term" value="C:extracellular vesicle"/>
    <property type="evidence" value="ECO:0007669"/>
    <property type="project" value="TreeGrafter"/>
</dbReference>
<keyword evidence="8 16" id="KW-0732">Signal</keyword>
<keyword evidence="6" id="KW-0964">Secreted</keyword>
<dbReference type="InterPro" id="IPR008440">
    <property type="entry name" value="Agglutinin-like_ALS_rpt"/>
</dbReference>
<keyword evidence="11" id="KW-0843">Virulence</keyword>
<keyword evidence="10" id="KW-0130">Cell adhesion</keyword>
<keyword evidence="13" id="KW-1015">Disulfide bond</keyword>
<dbReference type="Pfam" id="PF11766">
    <property type="entry name" value="Candida_ALS_N"/>
    <property type="match status" value="1"/>
</dbReference>
<comment type="caution">
    <text evidence="18">The sequence shown here is derived from an EMBL/GenBank/DDBJ whole genome shotgun (WGS) entry which is preliminary data.</text>
</comment>
<keyword evidence="14" id="KW-0325">Glycoprotein</keyword>
<dbReference type="GO" id="GO:0030445">
    <property type="term" value="C:yeast-form cell wall"/>
    <property type="evidence" value="ECO:0007669"/>
    <property type="project" value="TreeGrafter"/>
</dbReference>
<dbReference type="GO" id="GO:0030448">
    <property type="term" value="P:hyphal growth"/>
    <property type="evidence" value="ECO:0007669"/>
    <property type="project" value="TreeGrafter"/>
</dbReference>
<evidence type="ECO:0000256" key="6">
    <source>
        <dbReference type="ARBA" id="ARBA00022525"/>
    </source>
</evidence>
<dbReference type="GO" id="GO:0044403">
    <property type="term" value="P:biological process involved in symbiotic interaction"/>
    <property type="evidence" value="ECO:0007669"/>
    <property type="project" value="UniProtKB-ARBA"/>
</dbReference>
<dbReference type="GeneID" id="66113912"/>
<dbReference type="PANTHER" id="PTHR33793:SF2">
    <property type="entry name" value="AGGLUTININ-LIKE PROTEIN 6"/>
    <property type="match status" value="1"/>
</dbReference>
<evidence type="ECO:0000256" key="14">
    <source>
        <dbReference type="ARBA" id="ARBA00023180"/>
    </source>
</evidence>
<evidence type="ECO:0000313" key="18">
    <source>
        <dbReference type="EMBL" id="KAG7193471.1"/>
    </source>
</evidence>
<evidence type="ECO:0000256" key="13">
    <source>
        <dbReference type="ARBA" id="ARBA00023157"/>
    </source>
</evidence>
<dbReference type="Proteomes" id="UP000790833">
    <property type="component" value="Unassembled WGS sequence"/>
</dbReference>
<dbReference type="InterPro" id="IPR024672">
    <property type="entry name" value="Agglutinin-like_N"/>
</dbReference>
<reference evidence="18" key="1">
    <citation type="submission" date="2021-03" db="EMBL/GenBank/DDBJ databases">
        <authorList>
            <person name="Palmer J.M."/>
        </authorList>
    </citation>
    <scope>NUCLEOTIDE SEQUENCE</scope>
    <source>
        <strain evidence="18">ARV_011</strain>
    </source>
</reference>
<dbReference type="InterPro" id="IPR008966">
    <property type="entry name" value="Adhesion_dom_sf"/>
</dbReference>
<keyword evidence="5" id="KW-0134">Cell wall</keyword>
<dbReference type="Gene3D" id="2.60.40.1280">
    <property type="match status" value="1"/>
</dbReference>
<keyword evidence="19" id="KW-1185">Reference proteome</keyword>
<dbReference type="GO" id="GO:0098552">
    <property type="term" value="C:side of membrane"/>
    <property type="evidence" value="ECO:0007669"/>
    <property type="project" value="UniProtKB-KW"/>
</dbReference>
<proteinExistence type="inferred from homology"/>
<name>A0A9P8AIT7_9ASCO</name>
<dbReference type="PANTHER" id="PTHR33793">
    <property type="entry name" value="ALPHA-AGGLUTININ"/>
    <property type="match status" value="1"/>
</dbReference>
<evidence type="ECO:0000313" key="19">
    <source>
        <dbReference type="Proteomes" id="UP000790833"/>
    </source>
</evidence>
<evidence type="ECO:0000256" key="5">
    <source>
        <dbReference type="ARBA" id="ARBA00022512"/>
    </source>
</evidence>
<evidence type="ECO:0000256" key="12">
    <source>
        <dbReference type="ARBA" id="ARBA00023136"/>
    </source>
</evidence>
<dbReference type="Pfam" id="PF05792">
    <property type="entry name" value="Candida_ALS"/>
    <property type="match status" value="2"/>
</dbReference>
<evidence type="ECO:0000256" key="15">
    <source>
        <dbReference type="ARBA" id="ARBA00023288"/>
    </source>
</evidence>
<sequence>MITIFLEILSFFAFVCQFINAAAISGIFQTIDQIRYDPGAFYYAELPSNPNWDVELSWSINGSTMNAGDTYQLTLPCIFKITADVDSFDLVANLQVLANCIFHSGELLVSYSTVTCQLTKAVNSDTMAVGKTSFPITFNVGGGNYDVMRTCATYFEKGTNTLEWTDGTNTLSYDIDFQGGFAYGYDTDSIIYSLKEVPTISRSLLYLMAGNCPNGYLSGTLGVTVTNGKLECSSFHQGLTDYINVWFNNEDYEQSSFDFTCDGNALTVNYSNIKGKGRPFLNILVVFTGGDFLTSFTNDYYCSGSDLINSNSFIKNWGTYQNGLVQAEGIAFTTITTTVDHVTVTTEKGVSETTYIVLVPMSSTTTTTTWTNEYTSETTDTGTQGTETIIVQVPYSLTTFTTTWANSYVSTTTVTGEDGTATVIVELPTPITTKTTTWSNSYVSTTTTTGEDGTATVIVELPTPITTKTTTWSNTYYGNDA</sequence>
<dbReference type="SUPFAM" id="SSF49401">
    <property type="entry name" value="Bacterial adhesins"/>
    <property type="match status" value="1"/>
</dbReference>
<evidence type="ECO:0000256" key="1">
    <source>
        <dbReference type="ARBA" id="ARBA00004191"/>
    </source>
</evidence>
<keyword evidence="15" id="KW-0449">Lipoprotein</keyword>
<evidence type="ECO:0000256" key="10">
    <source>
        <dbReference type="ARBA" id="ARBA00022889"/>
    </source>
</evidence>
<dbReference type="GO" id="GO:0005886">
    <property type="term" value="C:plasma membrane"/>
    <property type="evidence" value="ECO:0007669"/>
    <property type="project" value="UniProtKB-SubCell"/>
</dbReference>
<dbReference type="SMART" id="SM01056">
    <property type="entry name" value="Candida_ALS_N"/>
    <property type="match status" value="1"/>
</dbReference>
<dbReference type="InterPro" id="IPR043063">
    <property type="entry name" value="Agglutinin-like_N_N2"/>
</dbReference>
<dbReference type="InterPro" id="IPR011252">
    <property type="entry name" value="Fibrogen-bd_dom1"/>
</dbReference>
<keyword evidence="4" id="KW-1003">Cell membrane</keyword>
<evidence type="ECO:0000256" key="16">
    <source>
        <dbReference type="SAM" id="SignalP"/>
    </source>
</evidence>
<dbReference type="AlphaFoldDB" id="A0A9P8AIT7"/>
<keyword evidence="9" id="KW-0677">Repeat</keyword>
<keyword evidence="12" id="KW-0472">Membrane</keyword>
<evidence type="ECO:0000256" key="3">
    <source>
        <dbReference type="ARBA" id="ARBA00007021"/>
    </source>
</evidence>
<comment type="subcellular location">
    <subcellularLocation>
        <location evidence="2">Cell membrane</location>
        <topology evidence="2">Lipid-anchor</topology>
        <topology evidence="2">GPI-anchor</topology>
    </subcellularLocation>
    <subcellularLocation>
        <location evidence="1">Secreted</location>
        <location evidence="1">Cell wall</location>
    </subcellularLocation>
</comment>
<feature type="signal peptide" evidence="16">
    <location>
        <begin position="1"/>
        <end position="21"/>
    </location>
</feature>
<evidence type="ECO:0000256" key="2">
    <source>
        <dbReference type="ARBA" id="ARBA00004609"/>
    </source>
</evidence>
<dbReference type="RefSeq" id="XP_043049019.1">
    <property type="nucleotide sequence ID" value="XM_043191376.1"/>
</dbReference>
<feature type="chain" id="PRO_5040289573" description="Agglutinin-like protein N-terminal domain-containing protein" evidence="16">
    <location>
        <begin position="22"/>
        <end position="481"/>
    </location>
</feature>
<keyword evidence="7" id="KW-0336">GPI-anchor</keyword>
<feature type="domain" description="Agglutinin-like protein N-terminal" evidence="17">
    <location>
        <begin position="57"/>
        <end position="302"/>
    </location>
</feature>
<evidence type="ECO:0000256" key="7">
    <source>
        <dbReference type="ARBA" id="ARBA00022622"/>
    </source>
</evidence>
<dbReference type="GO" id="GO:0098609">
    <property type="term" value="P:cell-cell adhesion"/>
    <property type="evidence" value="ECO:0007669"/>
    <property type="project" value="TreeGrafter"/>
</dbReference>
<dbReference type="Gene3D" id="2.60.40.2430">
    <property type="entry name" value="Agglutinin-like protein, N-terminal domain, N2 subdomain"/>
    <property type="match status" value="1"/>
</dbReference>
<evidence type="ECO:0000259" key="17">
    <source>
        <dbReference type="SMART" id="SM01056"/>
    </source>
</evidence>
<evidence type="ECO:0000256" key="8">
    <source>
        <dbReference type="ARBA" id="ARBA00022729"/>
    </source>
</evidence>
<accession>A0A9P8AIT7</accession>
<evidence type="ECO:0000256" key="11">
    <source>
        <dbReference type="ARBA" id="ARBA00023026"/>
    </source>
</evidence>
<dbReference type="OrthoDB" id="3981162at2759"/>
<organism evidence="18 19">
    <name type="scientific">Scheffersomyces spartinae</name>
    <dbReference type="NCBI Taxonomy" id="45513"/>
    <lineage>
        <taxon>Eukaryota</taxon>
        <taxon>Fungi</taxon>
        <taxon>Dikarya</taxon>
        <taxon>Ascomycota</taxon>
        <taxon>Saccharomycotina</taxon>
        <taxon>Pichiomycetes</taxon>
        <taxon>Debaryomycetaceae</taxon>
        <taxon>Scheffersomyces</taxon>
    </lineage>
</organism>
<gene>
    <name evidence="18" type="ORF">KQ657_000538</name>
</gene>